<dbReference type="InterPro" id="IPR036890">
    <property type="entry name" value="HATPase_C_sf"/>
</dbReference>
<dbReference type="AlphaFoldDB" id="A0A6G4QZ07"/>
<dbReference type="InterPro" id="IPR005467">
    <property type="entry name" value="His_kinase_dom"/>
</dbReference>
<evidence type="ECO:0000256" key="5">
    <source>
        <dbReference type="ARBA" id="ARBA00022777"/>
    </source>
</evidence>
<dbReference type="SMART" id="SM00387">
    <property type="entry name" value="HATPase_c"/>
    <property type="match status" value="1"/>
</dbReference>
<dbReference type="InterPro" id="IPR001789">
    <property type="entry name" value="Sig_transdc_resp-reg_receiver"/>
</dbReference>
<feature type="modified residue" description="4-aspartylphosphate" evidence="6">
    <location>
        <position position="178"/>
    </location>
</feature>
<evidence type="ECO:0000256" key="2">
    <source>
        <dbReference type="ARBA" id="ARBA00012438"/>
    </source>
</evidence>
<reference evidence="9" key="1">
    <citation type="submission" date="2020-02" db="EMBL/GenBank/DDBJ databases">
        <authorList>
            <person name="Gao J."/>
            <person name="Sun J."/>
        </authorList>
    </citation>
    <scope>NUCLEOTIDE SEQUENCE</scope>
    <source>
        <strain evidence="9">602-2</strain>
    </source>
</reference>
<dbReference type="InterPro" id="IPR004358">
    <property type="entry name" value="Sig_transdc_His_kin-like_C"/>
</dbReference>
<comment type="caution">
    <text evidence="9">The sequence shown here is derived from an EMBL/GenBank/DDBJ whole genome shotgun (WGS) entry which is preliminary data.</text>
</comment>
<keyword evidence="5" id="KW-0418">Kinase</keyword>
<dbReference type="SUPFAM" id="SSF55874">
    <property type="entry name" value="ATPase domain of HSP90 chaperone/DNA topoisomerase II/histidine kinase"/>
    <property type="match status" value="1"/>
</dbReference>
<dbReference type="CDD" id="cd16922">
    <property type="entry name" value="HATPase_EvgS-ArcB-TorS-like"/>
    <property type="match status" value="1"/>
</dbReference>
<dbReference type="Pfam" id="PF02518">
    <property type="entry name" value="HATPase_c"/>
    <property type="match status" value="1"/>
</dbReference>
<sequence length="270" mass="28421">MRQILVNLLGNAIKFTPTGAVEVKITYEQGPGRLVLAVRDTGEGLAPEAIDKLFQRFSQVDGSTRRRHGGAGLGLAICRGLAEAMGGDIQVESQVGAGSCFTVRLPARAVDHDAQIERDEEDFRLDGVRILVVDDNPANRGLARALLKHFGAGVVDAEDGHAAIAAAAKSPFDVILMDLRMPRISGRDAAAAIRQSCGLNQSTPILAFTAEAETTGADADGQRDGDFDGVVRKPVVAVDLLAAITSALAVSPLHRQALVVKGPSRPGRFS</sequence>
<protein>
    <recommendedName>
        <fullName evidence="2">histidine kinase</fullName>
        <ecNumber evidence="2">2.7.13.3</ecNumber>
    </recommendedName>
</protein>
<keyword evidence="4" id="KW-0808">Transferase</keyword>
<dbReference type="FunFam" id="3.30.565.10:FF:000006">
    <property type="entry name" value="Sensor histidine kinase WalK"/>
    <property type="match status" value="1"/>
</dbReference>
<dbReference type="InterPro" id="IPR003594">
    <property type="entry name" value="HATPase_dom"/>
</dbReference>
<dbReference type="RefSeq" id="WP_165259805.1">
    <property type="nucleotide sequence ID" value="NZ_JAAKGT010000006.1"/>
</dbReference>
<dbReference type="PANTHER" id="PTHR43047">
    <property type="entry name" value="TWO-COMPONENT HISTIDINE PROTEIN KINASE"/>
    <property type="match status" value="1"/>
</dbReference>
<evidence type="ECO:0000256" key="4">
    <source>
        <dbReference type="ARBA" id="ARBA00022679"/>
    </source>
</evidence>
<evidence type="ECO:0000256" key="6">
    <source>
        <dbReference type="PROSITE-ProRule" id="PRU00169"/>
    </source>
</evidence>
<keyword evidence="3 6" id="KW-0597">Phosphoprotein</keyword>
<gene>
    <name evidence="9" type="ORF">G5B46_14830</name>
</gene>
<dbReference type="Pfam" id="PF00072">
    <property type="entry name" value="Response_reg"/>
    <property type="match status" value="1"/>
</dbReference>
<dbReference type="PRINTS" id="PR00344">
    <property type="entry name" value="BCTRLSENSOR"/>
</dbReference>
<dbReference type="EC" id="2.7.13.3" evidence="2"/>
<evidence type="ECO:0000259" key="8">
    <source>
        <dbReference type="PROSITE" id="PS50110"/>
    </source>
</evidence>
<dbReference type="PANTHER" id="PTHR43047:SF72">
    <property type="entry name" value="OSMOSENSING HISTIDINE PROTEIN KINASE SLN1"/>
    <property type="match status" value="1"/>
</dbReference>
<feature type="domain" description="Response regulatory" evidence="8">
    <location>
        <begin position="129"/>
        <end position="248"/>
    </location>
</feature>
<accession>A0A6G4QZ07</accession>
<dbReference type="InterPro" id="IPR011006">
    <property type="entry name" value="CheY-like_superfamily"/>
</dbReference>
<dbReference type="Gene3D" id="3.40.50.2300">
    <property type="match status" value="1"/>
</dbReference>
<dbReference type="SUPFAM" id="SSF52172">
    <property type="entry name" value="CheY-like"/>
    <property type="match status" value="1"/>
</dbReference>
<dbReference type="GO" id="GO:0000155">
    <property type="term" value="F:phosphorelay sensor kinase activity"/>
    <property type="evidence" value="ECO:0007669"/>
    <property type="project" value="TreeGrafter"/>
</dbReference>
<organism evidence="9">
    <name type="scientific">Caulobacter sp. 602-2</name>
    <dbReference type="NCBI Taxonomy" id="2710887"/>
    <lineage>
        <taxon>Bacteria</taxon>
        <taxon>Pseudomonadati</taxon>
        <taxon>Pseudomonadota</taxon>
        <taxon>Alphaproteobacteria</taxon>
        <taxon>Caulobacterales</taxon>
        <taxon>Caulobacteraceae</taxon>
        <taxon>Caulobacter</taxon>
    </lineage>
</organism>
<dbReference type="PROSITE" id="PS50109">
    <property type="entry name" value="HIS_KIN"/>
    <property type="match status" value="1"/>
</dbReference>
<evidence type="ECO:0000313" key="9">
    <source>
        <dbReference type="EMBL" id="NGM50886.1"/>
    </source>
</evidence>
<name>A0A6G4QZ07_9CAUL</name>
<dbReference type="PROSITE" id="PS50110">
    <property type="entry name" value="RESPONSE_REGULATORY"/>
    <property type="match status" value="1"/>
</dbReference>
<comment type="catalytic activity">
    <reaction evidence="1">
        <text>ATP + protein L-histidine = ADP + protein N-phospho-L-histidine.</text>
        <dbReference type="EC" id="2.7.13.3"/>
    </reaction>
</comment>
<evidence type="ECO:0000256" key="1">
    <source>
        <dbReference type="ARBA" id="ARBA00000085"/>
    </source>
</evidence>
<evidence type="ECO:0000259" key="7">
    <source>
        <dbReference type="PROSITE" id="PS50109"/>
    </source>
</evidence>
<dbReference type="SMART" id="SM00448">
    <property type="entry name" value="REC"/>
    <property type="match status" value="1"/>
</dbReference>
<feature type="domain" description="Histidine kinase" evidence="7">
    <location>
        <begin position="1"/>
        <end position="109"/>
    </location>
</feature>
<proteinExistence type="predicted"/>
<dbReference type="EMBL" id="JAAKGT010000006">
    <property type="protein sequence ID" value="NGM50886.1"/>
    <property type="molecule type" value="Genomic_DNA"/>
</dbReference>
<dbReference type="Gene3D" id="3.30.565.10">
    <property type="entry name" value="Histidine kinase-like ATPase, C-terminal domain"/>
    <property type="match status" value="1"/>
</dbReference>
<dbReference type="CDD" id="cd17546">
    <property type="entry name" value="REC_hyHK_CKI1_RcsC-like"/>
    <property type="match status" value="1"/>
</dbReference>
<dbReference type="GO" id="GO:0005886">
    <property type="term" value="C:plasma membrane"/>
    <property type="evidence" value="ECO:0007669"/>
    <property type="project" value="TreeGrafter"/>
</dbReference>
<evidence type="ECO:0000256" key="3">
    <source>
        <dbReference type="ARBA" id="ARBA00022553"/>
    </source>
</evidence>
<dbReference type="GO" id="GO:0009927">
    <property type="term" value="F:histidine phosphotransfer kinase activity"/>
    <property type="evidence" value="ECO:0007669"/>
    <property type="project" value="TreeGrafter"/>
</dbReference>